<proteinExistence type="predicted"/>
<dbReference type="PROSITE" id="PS50011">
    <property type="entry name" value="PROTEIN_KINASE_DOM"/>
    <property type="match status" value="1"/>
</dbReference>
<evidence type="ECO:0000256" key="4">
    <source>
        <dbReference type="ARBA" id="ARBA00022777"/>
    </source>
</evidence>
<dbReference type="PANTHER" id="PTHR24356">
    <property type="entry name" value="SERINE/THREONINE-PROTEIN KINASE"/>
    <property type="match status" value="1"/>
</dbReference>
<dbReference type="InterPro" id="IPR035892">
    <property type="entry name" value="C2_domain_sf"/>
</dbReference>
<feature type="compositionally biased region" description="Basic and acidic residues" evidence="10">
    <location>
        <begin position="480"/>
        <end position="489"/>
    </location>
</feature>
<evidence type="ECO:0000256" key="8">
    <source>
        <dbReference type="PROSITE-ProRule" id="PRU01207"/>
    </source>
</evidence>
<dbReference type="OMA" id="ATENIVC"/>
<evidence type="ECO:0000256" key="3">
    <source>
        <dbReference type="ARBA" id="ARBA00022741"/>
    </source>
</evidence>
<dbReference type="SUPFAM" id="SSF49562">
    <property type="entry name" value="C2 domain (Calcium/lipid-binding domain, CaLB)"/>
    <property type="match status" value="1"/>
</dbReference>
<dbReference type="Proteomes" id="UP000887565">
    <property type="component" value="Unplaced"/>
</dbReference>
<feature type="region of interest" description="Disordered" evidence="10">
    <location>
        <begin position="1"/>
        <end position="23"/>
    </location>
</feature>
<evidence type="ECO:0000259" key="12">
    <source>
        <dbReference type="PROSITE" id="PS51860"/>
    </source>
</evidence>
<keyword evidence="5 9" id="KW-0067">ATP-binding</keyword>
<reference evidence="14" key="1">
    <citation type="submission" date="2022-11" db="UniProtKB">
        <authorList>
            <consortium name="WormBaseParasite"/>
        </authorList>
    </citation>
    <scope>IDENTIFICATION</scope>
</reference>
<feature type="compositionally biased region" description="Polar residues" evidence="10">
    <location>
        <begin position="470"/>
        <end position="479"/>
    </location>
</feature>
<dbReference type="PROSITE" id="PS51860">
    <property type="entry name" value="REM_1"/>
    <property type="match status" value="2"/>
</dbReference>
<feature type="binding site" evidence="9">
    <location>
        <position position="622"/>
    </location>
    <ligand>
        <name>ATP</name>
        <dbReference type="ChEBI" id="CHEBI:30616"/>
    </ligand>
</feature>
<evidence type="ECO:0000256" key="5">
    <source>
        <dbReference type="ARBA" id="ARBA00022840"/>
    </source>
</evidence>
<feature type="compositionally biased region" description="Basic and acidic residues" evidence="10">
    <location>
        <begin position="559"/>
        <end position="573"/>
    </location>
</feature>
<feature type="domain" description="REM-1" evidence="12">
    <location>
        <begin position="107"/>
        <end position="188"/>
    </location>
</feature>
<dbReference type="InterPro" id="IPR011072">
    <property type="entry name" value="HR1_rho-bd"/>
</dbReference>
<dbReference type="Pfam" id="PF02185">
    <property type="entry name" value="HR1"/>
    <property type="match status" value="2"/>
</dbReference>
<dbReference type="Gene3D" id="3.30.200.20">
    <property type="entry name" value="Phosphorylase Kinase, domain 1"/>
    <property type="match status" value="1"/>
</dbReference>
<dbReference type="GO" id="GO:0004674">
    <property type="term" value="F:protein serine/threonine kinase activity"/>
    <property type="evidence" value="ECO:0007669"/>
    <property type="project" value="UniProtKB-KW"/>
</dbReference>
<name>A0A915I687_ROMCU</name>
<dbReference type="Gene3D" id="2.60.40.150">
    <property type="entry name" value="C2 domain"/>
    <property type="match status" value="1"/>
</dbReference>
<keyword evidence="2" id="KW-0808">Transferase</keyword>
<keyword evidence="4" id="KW-0418">Kinase</keyword>
<comment type="catalytic activity">
    <reaction evidence="7">
        <text>L-seryl-[protein] + ATP = O-phospho-L-seryl-[protein] + ADP + H(+)</text>
        <dbReference type="Rhea" id="RHEA:17989"/>
        <dbReference type="Rhea" id="RHEA-COMP:9863"/>
        <dbReference type="Rhea" id="RHEA-COMP:11604"/>
        <dbReference type="ChEBI" id="CHEBI:15378"/>
        <dbReference type="ChEBI" id="CHEBI:29999"/>
        <dbReference type="ChEBI" id="CHEBI:30616"/>
        <dbReference type="ChEBI" id="CHEBI:83421"/>
        <dbReference type="ChEBI" id="CHEBI:456216"/>
        <dbReference type="EC" id="2.7.11.1"/>
    </reaction>
</comment>
<dbReference type="PROSITE" id="PS00107">
    <property type="entry name" value="PROTEIN_KINASE_ATP"/>
    <property type="match status" value="1"/>
</dbReference>
<comment type="catalytic activity">
    <reaction evidence="6">
        <text>L-threonyl-[protein] + ATP = O-phospho-L-threonyl-[protein] + ADP + H(+)</text>
        <dbReference type="Rhea" id="RHEA:46608"/>
        <dbReference type="Rhea" id="RHEA-COMP:11060"/>
        <dbReference type="Rhea" id="RHEA-COMP:11605"/>
        <dbReference type="ChEBI" id="CHEBI:15378"/>
        <dbReference type="ChEBI" id="CHEBI:30013"/>
        <dbReference type="ChEBI" id="CHEBI:30616"/>
        <dbReference type="ChEBI" id="CHEBI:61977"/>
        <dbReference type="ChEBI" id="CHEBI:456216"/>
        <dbReference type="EC" id="2.7.11.1"/>
    </reaction>
</comment>
<dbReference type="SUPFAM" id="SSF56112">
    <property type="entry name" value="Protein kinase-like (PK-like)"/>
    <property type="match status" value="1"/>
</dbReference>
<protein>
    <submittedName>
        <fullName evidence="14">Protein kinase C</fullName>
    </submittedName>
</protein>
<evidence type="ECO:0000259" key="11">
    <source>
        <dbReference type="PROSITE" id="PS50011"/>
    </source>
</evidence>
<dbReference type="SMART" id="SM00239">
    <property type="entry name" value="C2"/>
    <property type="match status" value="1"/>
</dbReference>
<evidence type="ECO:0000313" key="14">
    <source>
        <dbReference type="WBParaSite" id="nRc.2.0.1.t09276-RA"/>
    </source>
</evidence>
<dbReference type="InterPro" id="IPR011009">
    <property type="entry name" value="Kinase-like_dom_sf"/>
</dbReference>
<dbReference type="SMART" id="SM00742">
    <property type="entry name" value="Hr1"/>
    <property type="match status" value="2"/>
</dbReference>
<feature type="region of interest" description="Disordered" evidence="10">
    <location>
        <begin position="183"/>
        <end position="204"/>
    </location>
</feature>
<evidence type="ECO:0000256" key="6">
    <source>
        <dbReference type="ARBA" id="ARBA00047899"/>
    </source>
</evidence>
<feature type="domain" description="Protein kinase" evidence="11">
    <location>
        <begin position="592"/>
        <end position="721"/>
    </location>
</feature>
<feature type="region of interest" description="Disordered" evidence="10">
    <location>
        <begin position="295"/>
        <end position="314"/>
    </location>
</feature>
<dbReference type="GO" id="GO:0005524">
    <property type="term" value="F:ATP binding"/>
    <property type="evidence" value="ECO:0007669"/>
    <property type="project" value="UniProtKB-UniRule"/>
</dbReference>
<dbReference type="GO" id="GO:0035556">
    <property type="term" value="P:intracellular signal transduction"/>
    <property type="evidence" value="ECO:0007669"/>
    <property type="project" value="TreeGrafter"/>
</dbReference>
<feature type="region of interest" description="Disordered" evidence="10">
    <location>
        <begin position="470"/>
        <end position="496"/>
    </location>
</feature>
<dbReference type="Gene3D" id="1.10.287.160">
    <property type="entry name" value="HR1 repeat"/>
    <property type="match status" value="2"/>
</dbReference>
<accession>A0A915I687</accession>
<dbReference type="InterPro" id="IPR017892">
    <property type="entry name" value="Pkinase_C"/>
</dbReference>
<feature type="domain" description="REM-1" evidence="12">
    <location>
        <begin position="26"/>
        <end position="104"/>
    </location>
</feature>
<dbReference type="Pfam" id="PF00433">
    <property type="entry name" value="Pkinase_C"/>
    <property type="match status" value="1"/>
</dbReference>
<feature type="region of interest" description="Disordered" evidence="10">
    <location>
        <begin position="559"/>
        <end position="582"/>
    </location>
</feature>
<dbReference type="WBParaSite" id="nRc.2.0.1.t09276-RA">
    <property type="protein sequence ID" value="nRc.2.0.1.t09276-RA"/>
    <property type="gene ID" value="nRc.2.0.1.g09276"/>
</dbReference>
<organism evidence="13 14">
    <name type="scientific">Romanomermis culicivorax</name>
    <name type="common">Nematode worm</name>
    <dbReference type="NCBI Taxonomy" id="13658"/>
    <lineage>
        <taxon>Eukaryota</taxon>
        <taxon>Metazoa</taxon>
        <taxon>Ecdysozoa</taxon>
        <taxon>Nematoda</taxon>
        <taxon>Enoplea</taxon>
        <taxon>Dorylaimia</taxon>
        <taxon>Mermithida</taxon>
        <taxon>Mermithoidea</taxon>
        <taxon>Mermithidae</taxon>
        <taxon>Romanomermis</taxon>
    </lineage>
</organism>
<evidence type="ECO:0000256" key="1">
    <source>
        <dbReference type="ARBA" id="ARBA00022527"/>
    </source>
</evidence>
<dbReference type="AlphaFoldDB" id="A0A915I687"/>
<dbReference type="PANTHER" id="PTHR24356:SF210">
    <property type="entry name" value="SERINE_THREONINE-PROTEIN KINASE N"/>
    <property type="match status" value="1"/>
</dbReference>
<evidence type="ECO:0000256" key="10">
    <source>
        <dbReference type="SAM" id="MobiDB-lite"/>
    </source>
</evidence>
<sequence length="721" mass="81836">MSSNVDRFQNETDYPTSPGADTDDCCMPSEQFLATENIVCNPKLLALQKELNKELKVKEGLEKYLTMTKDKKMIDSSRQMLDDSKAKIELLRMQIARLQQIVLLAANGDSGKATVSITEQKYEELMLKLRKEAAMCDGAKNMIKILQQQTKQTEKKSLQDAADSQRESEEKLDLIRLALEKYSRDLPTHSPKREPLSTPNNRSNAVYRTRTPEVESPCGRNAIVLPGNSHVSEGFTSTISPNQQAANLFSRSSSTPPCKPILSRQSTFNLSQALAVTGKLEVRLMGCQDLLAEVPGRSRESSSPTSTDHVNRKSKSVVTNKCASYRIKDSLSEDIYAVVRIDNHKVAQTDAKQCSQQSWDQRFSIELERSKELEIDIYWNDWRSMCAFLCLKLGDFVDSYQDGMVLPLEPQGTLFAEVKYLNPVVSRKPKLQRQKKLFRVKAQRPVRPGAINVAAWSRLLKQFLPQSSQEYDQRPSYTQERNKTSKSETEAPQLLPMTENAIEQQQSINKPQIVVNKMIITEQGKELQRPSTLIQDHKDIAKMFESLNTQTAQQTLEDARKPKIDGRVAKEKPTSPPGGSSLLGRQVSLEHFRLISVLGRGHFGKVILANYLLTKKDYFALKVLKKGDILARDEVESLMAEKRIFEVVTRAKHPFLVNLLACFQTKRHPEDVSNFDEEFTKEQVQLSPAKDKRPVLDQEQRNFDDFYFYIDSVTSVNASSR</sequence>
<dbReference type="InterPro" id="IPR050236">
    <property type="entry name" value="Ser_Thr_kinase_AGC"/>
</dbReference>
<feature type="compositionally biased region" description="Basic and acidic residues" evidence="10">
    <location>
        <begin position="183"/>
        <end position="195"/>
    </location>
</feature>
<dbReference type="InterPro" id="IPR017441">
    <property type="entry name" value="Protein_kinase_ATP_BS"/>
</dbReference>
<dbReference type="FunFam" id="3.30.200.20:FF:000058">
    <property type="entry name" value="Putative serine/threonine-protein kinase N2"/>
    <property type="match status" value="1"/>
</dbReference>
<evidence type="ECO:0000313" key="13">
    <source>
        <dbReference type="Proteomes" id="UP000887565"/>
    </source>
</evidence>
<keyword evidence="13" id="KW-1185">Reference proteome</keyword>
<evidence type="ECO:0000256" key="7">
    <source>
        <dbReference type="ARBA" id="ARBA00048679"/>
    </source>
</evidence>
<feature type="compositionally biased region" description="Polar residues" evidence="10">
    <location>
        <begin position="1"/>
        <end position="15"/>
    </location>
</feature>
<dbReference type="SUPFAM" id="SSF46585">
    <property type="entry name" value="HR1 repeat"/>
    <property type="match status" value="2"/>
</dbReference>
<evidence type="ECO:0000256" key="9">
    <source>
        <dbReference type="PROSITE-ProRule" id="PRU10141"/>
    </source>
</evidence>
<keyword evidence="8" id="KW-0175">Coiled coil</keyword>
<keyword evidence="3 9" id="KW-0547">Nucleotide-binding</keyword>
<keyword evidence="1" id="KW-0723">Serine/threonine-protein kinase</keyword>
<dbReference type="InterPro" id="IPR000008">
    <property type="entry name" value="C2_dom"/>
</dbReference>
<evidence type="ECO:0000256" key="2">
    <source>
        <dbReference type="ARBA" id="ARBA00022679"/>
    </source>
</evidence>
<dbReference type="InterPro" id="IPR000719">
    <property type="entry name" value="Prot_kinase_dom"/>
</dbReference>
<dbReference type="GO" id="GO:0015630">
    <property type="term" value="C:microtubule cytoskeleton"/>
    <property type="evidence" value="ECO:0007669"/>
    <property type="project" value="UniProtKB-ARBA"/>
</dbReference>
<dbReference type="InterPro" id="IPR036274">
    <property type="entry name" value="HR1_rpt_sf"/>
</dbReference>